<name>A0A6B3VWX4_9BACI</name>
<protein>
    <submittedName>
        <fullName evidence="3">LLM class flavin-dependent oxidoreductase</fullName>
    </submittedName>
</protein>
<dbReference type="SUPFAM" id="SSF51679">
    <property type="entry name" value="Bacterial luciferase-like"/>
    <property type="match status" value="1"/>
</dbReference>
<proteinExistence type="predicted"/>
<organism evidence="3 4">
    <name type="scientific">Bacillus aquiflavi</name>
    <dbReference type="NCBI Taxonomy" id="2672567"/>
    <lineage>
        <taxon>Bacteria</taxon>
        <taxon>Bacillati</taxon>
        <taxon>Bacillota</taxon>
        <taxon>Bacilli</taxon>
        <taxon>Bacillales</taxon>
        <taxon>Bacillaceae</taxon>
        <taxon>Bacillus</taxon>
    </lineage>
</organism>
<dbReference type="EMBL" id="JACEIO010000022">
    <property type="protein sequence ID" value="MBA4537502.1"/>
    <property type="molecule type" value="Genomic_DNA"/>
</dbReference>
<dbReference type="PANTHER" id="PTHR30137">
    <property type="entry name" value="LUCIFERASE-LIKE MONOOXYGENASE"/>
    <property type="match status" value="1"/>
</dbReference>
<reference evidence="2 5" key="2">
    <citation type="submission" date="2020-07" db="EMBL/GenBank/DDBJ databases">
        <authorList>
            <person name="Feng H."/>
        </authorList>
    </citation>
    <scope>NUCLEOTIDE SEQUENCE [LARGE SCALE GENOMIC DNA]</scope>
    <source>
        <strain evidence="2">S-12</strain>
        <strain evidence="5">s-12</strain>
    </source>
</reference>
<dbReference type="EMBL" id="JAAIWN010000020">
    <property type="protein sequence ID" value="NEY81758.1"/>
    <property type="molecule type" value="Genomic_DNA"/>
</dbReference>
<dbReference type="Gene3D" id="3.20.20.30">
    <property type="entry name" value="Luciferase-like domain"/>
    <property type="match status" value="1"/>
</dbReference>
<reference evidence="3 4" key="1">
    <citation type="submission" date="2020-02" db="EMBL/GenBank/DDBJ databases">
        <title>Bacillus aquiflavi sp. nov., isolated from yellow water of strong flavor Chinese baijiu in Yibin region of China.</title>
        <authorList>
            <person name="Xie J."/>
        </authorList>
    </citation>
    <scope>NUCLEOTIDE SEQUENCE [LARGE SCALE GENOMIC DNA]</scope>
    <source>
        <strain evidence="3 4">3H-10</strain>
    </source>
</reference>
<dbReference type="GO" id="GO:0005829">
    <property type="term" value="C:cytosol"/>
    <property type="evidence" value="ECO:0007669"/>
    <property type="project" value="TreeGrafter"/>
</dbReference>
<gene>
    <name evidence="3" type="ORF">G4D64_09645</name>
    <name evidence="2" type="ORF">H1Z61_10250</name>
</gene>
<feature type="domain" description="Luciferase-like" evidence="1">
    <location>
        <begin position="1"/>
        <end position="300"/>
    </location>
</feature>
<dbReference type="AlphaFoldDB" id="A0A6B3VWX4"/>
<dbReference type="Proteomes" id="UP000472971">
    <property type="component" value="Unassembled WGS sequence"/>
</dbReference>
<dbReference type="RefSeq" id="WP_163242147.1">
    <property type="nucleotide sequence ID" value="NZ_CP082780.1"/>
</dbReference>
<evidence type="ECO:0000259" key="1">
    <source>
        <dbReference type="Pfam" id="PF00296"/>
    </source>
</evidence>
<evidence type="ECO:0000313" key="5">
    <source>
        <dbReference type="Proteomes" id="UP000570010"/>
    </source>
</evidence>
<dbReference type="InterPro" id="IPR011251">
    <property type="entry name" value="Luciferase-like_dom"/>
</dbReference>
<comment type="caution">
    <text evidence="3">The sequence shown here is derived from an EMBL/GenBank/DDBJ whole genome shotgun (WGS) entry which is preliminary data.</text>
</comment>
<sequence length="341" mass="39006">MEFSLFTVFDNYKNYQESFERTPERFLNEVLEQTVMADRLGYNSVWFAEHHFSEYGILTSPHVFMAAAAQRTSKIRLGVSVKVLPFHHPLNVAEDYALVDVLSNGRLNLGLGSGYLPHEFSGFNLDGKDKALRFNDALAVIEKAWKGEKFSHLGEYYQFTDVKLEVTPKQKEVPTWIATLSQNGANYVAKMGYNMMGIPYVACNSISELKEIIDSYKDTYRKAGHDEKRVKIPLALHTYVAETTEEAEATAKPHLDLYLDTRMYGKNAKYEDLRDREQVLIGSPKDVITMLKKYENVGCDHIMMLMNFGGLPYHKVLQSMELIAKEVMPAFKSTHKEELEV</sequence>
<evidence type="ECO:0000313" key="3">
    <source>
        <dbReference type="EMBL" id="NEY81758.1"/>
    </source>
</evidence>
<dbReference type="PANTHER" id="PTHR30137:SF6">
    <property type="entry name" value="LUCIFERASE-LIKE MONOOXYGENASE"/>
    <property type="match status" value="1"/>
</dbReference>
<dbReference type="InterPro" id="IPR050766">
    <property type="entry name" value="Bact_Lucif_Oxidored"/>
</dbReference>
<evidence type="ECO:0000313" key="4">
    <source>
        <dbReference type="Proteomes" id="UP000472971"/>
    </source>
</evidence>
<keyword evidence="4" id="KW-1185">Reference proteome</keyword>
<evidence type="ECO:0000313" key="2">
    <source>
        <dbReference type="EMBL" id="MBA4537502.1"/>
    </source>
</evidence>
<accession>A0A6B3VWX4</accession>
<dbReference type="InterPro" id="IPR036661">
    <property type="entry name" value="Luciferase-like_sf"/>
</dbReference>
<dbReference type="GO" id="GO:0016705">
    <property type="term" value="F:oxidoreductase activity, acting on paired donors, with incorporation or reduction of molecular oxygen"/>
    <property type="evidence" value="ECO:0007669"/>
    <property type="project" value="InterPro"/>
</dbReference>
<dbReference type="Proteomes" id="UP000570010">
    <property type="component" value="Unassembled WGS sequence"/>
</dbReference>
<dbReference type="Pfam" id="PF00296">
    <property type="entry name" value="Bac_luciferase"/>
    <property type="match status" value="1"/>
</dbReference>